<comment type="caution">
    <text evidence="1">The sequence shown here is derived from an EMBL/GenBank/DDBJ whole genome shotgun (WGS) entry which is preliminary data.</text>
</comment>
<dbReference type="Proteomes" id="UP000321528">
    <property type="component" value="Unassembled WGS sequence"/>
</dbReference>
<dbReference type="EMBL" id="VNWL01000004">
    <property type="protein sequence ID" value="TXK08787.1"/>
    <property type="molecule type" value="Genomic_DNA"/>
</dbReference>
<reference evidence="2 4" key="2">
    <citation type="submission" date="2019-07" db="EMBL/GenBank/DDBJ databases">
        <title>Draft genome of two Muricauda strains isolated from deep sea.</title>
        <authorList>
            <person name="Sun C."/>
        </authorList>
    </citation>
    <scope>NUCLEOTIDE SEQUENCE [LARGE SCALE GENOMIC DNA]</scope>
    <source>
        <strain evidence="2 4">NH166</strain>
    </source>
</reference>
<dbReference type="EMBL" id="QXFJ01000005">
    <property type="protein sequence ID" value="RIV74583.1"/>
    <property type="molecule type" value="Genomic_DNA"/>
</dbReference>
<name>A0A418NDQ6_9FLAO</name>
<keyword evidence="4" id="KW-1185">Reference proteome</keyword>
<dbReference type="RefSeq" id="WP_119638270.1">
    <property type="nucleotide sequence ID" value="NZ_QXFJ01000005.1"/>
</dbReference>
<protein>
    <submittedName>
        <fullName evidence="1">Uncharacterized protein</fullName>
    </submittedName>
</protein>
<accession>A0A418NDQ6</accession>
<reference evidence="1 3" key="1">
    <citation type="submission" date="2018-08" db="EMBL/GenBank/DDBJ databases">
        <title>Proposal of Muricauda 72 sp.nov. and Muricauda NH166 sp.nov., isolated from seawater.</title>
        <authorList>
            <person name="Cheng H."/>
            <person name="Wu Y.-H."/>
            <person name="Guo L.-L."/>
            <person name="Xu X.-W."/>
        </authorList>
    </citation>
    <scope>NUCLEOTIDE SEQUENCE [LARGE SCALE GENOMIC DNA]</scope>
    <source>
        <strain evidence="1 3">NH166</strain>
    </source>
</reference>
<proteinExistence type="predicted"/>
<evidence type="ECO:0000313" key="1">
    <source>
        <dbReference type="EMBL" id="RIV74583.1"/>
    </source>
</evidence>
<evidence type="ECO:0000313" key="4">
    <source>
        <dbReference type="Proteomes" id="UP000321528"/>
    </source>
</evidence>
<dbReference type="AlphaFoldDB" id="A0A418NDQ6"/>
<gene>
    <name evidence="1" type="ORF">D2U88_00030</name>
    <name evidence="2" type="ORF">FQ019_00025</name>
</gene>
<organism evidence="1 3">
    <name type="scientific">Flagellimonas aequoris</name>
    <dbReference type="NCBI Taxonomy" id="2306997"/>
    <lineage>
        <taxon>Bacteria</taxon>
        <taxon>Pseudomonadati</taxon>
        <taxon>Bacteroidota</taxon>
        <taxon>Flavobacteriia</taxon>
        <taxon>Flavobacteriales</taxon>
        <taxon>Flavobacteriaceae</taxon>
        <taxon>Flagellimonas</taxon>
    </lineage>
</organism>
<sequence>MIKLKMVLSGTIFFVVLTNQVFAQTKYNSILSLPMALPDEKTINISNLPKISEWYQSCKRSEDIKNKSDWGFCSAYLYAVMQHHYDTSLKKCPNISVQEVLNAVDKEALEYQEMYSKPAKGRDGKLIEGARTYQPNTIYEWNRPAFSVLSSVLEKECIL</sequence>
<evidence type="ECO:0000313" key="2">
    <source>
        <dbReference type="EMBL" id="TXK08787.1"/>
    </source>
</evidence>
<dbReference type="Proteomes" id="UP000284189">
    <property type="component" value="Unassembled WGS sequence"/>
</dbReference>
<evidence type="ECO:0000313" key="3">
    <source>
        <dbReference type="Proteomes" id="UP000284189"/>
    </source>
</evidence>